<dbReference type="AlphaFoldDB" id="A0A4S8JXV4"/>
<keyword evidence="2" id="KW-1185">Reference proteome</keyword>
<sequence length="93" mass="10133">MTAFDRSYPLHKFIEEFALMSTEANGVRGNQPQPKPSSDVILEEGDDKLVHLIRELLLNKMASFSNTGTSIFGSGCSPIQCPTGSRVALSAQF</sequence>
<gene>
    <name evidence="1" type="ORF">C4D60_Mb05t21660</name>
</gene>
<organism evidence="1 2">
    <name type="scientific">Musa balbisiana</name>
    <name type="common">Banana</name>
    <dbReference type="NCBI Taxonomy" id="52838"/>
    <lineage>
        <taxon>Eukaryota</taxon>
        <taxon>Viridiplantae</taxon>
        <taxon>Streptophyta</taxon>
        <taxon>Embryophyta</taxon>
        <taxon>Tracheophyta</taxon>
        <taxon>Spermatophyta</taxon>
        <taxon>Magnoliopsida</taxon>
        <taxon>Liliopsida</taxon>
        <taxon>Zingiberales</taxon>
        <taxon>Musaceae</taxon>
        <taxon>Musa</taxon>
    </lineage>
</organism>
<evidence type="ECO:0000313" key="1">
    <source>
        <dbReference type="EMBL" id="THU67154.1"/>
    </source>
</evidence>
<protein>
    <submittedName>
        <fullName evidence="1">Uncharacterized protein</fullName>
    </submittedName>
</protein>
<dbReference type="EMBL" id="PYDT01000003">
    <property type="protein sequence ID" value="THU67154.1"/>
    <property type="molecule type" value="Genomic_DNA"/>
</dbReference>
<accession>A0A4S8JXV4</accession>
<dbReference type="Proteomes" id="UP000317650">
    <property type="component" value="Chromosome 5"/>
</dbReference>
<evidence type="ECO:0000313" key="2">
    <source>
        <dbReference type="Proteomes" id="UP000317650"/>
    </source>
</evidence>
<name>A0A4S8JXV4_MUSBA</name>
<proteinExistence type="predicted"/>
<reference evidence="1 2" key="1">
    <citation type="journal article" date="2019" name="Nat. Plants">
        <title>Genome sequencing of Musa balbisiana reveals subgenome evolution and function divergence in polyploid bananas.</title>
        <authorList>
            <person name="Yao X."/>
        </authorList>
    </citation>
    <scope>NUCLEOTIDE SEQUENCE [LARGE SCALE GENOMIC DNA]</scope>
    <source>
        <strain evidence="2">cv. DH-PKW</strain>
        <tissue evidence="1">Leaves</tissue>
    </source>
</reference>
<comment type="caution">
    <text evidence="1">The sequence shown here is derived from an EMBL/GenBank/DDBJ whole genome shotgun (WGS) entry which is preliminary data.</text>
</comment>